<dbReference type="GeneID" id="36571441"/>
<accession>A0A2T3BEQ0</accession>
<evidence type="ECO:0000313" key="2">
    <source>
        <dbReference type="EMBL" id="PSS27855.1"/>
    </source>
</evidence>
<evidence type="ECO:0000313" key="3">
    <source>
        <dbReference type="Proteomes" id="UP000241818"/>
    </source>
</evidence>
<dbReference type="RefSeq" id="XP_024725380.1">
    <property type="nucleotide sequence ID" value="XM_024863360.1"/>
</dbReference>
<proteinExistence type="predicted"/>
<protein>
    <recommendedName>
        <fullName evidence="4">Secreted protein</fullName>
    </recommendedName>
</protein>
<name>A0A2T3BEQ0_AMORE</name>
<gene>
    <name evidence="2" type="ORF">M430DRAFT_159617</name>
</gene>
<keyword evidence="1" id="KW-0732">Signal</keyword>
<feature type="chain" id="PRO_5015666956" description="Secreted protein" evidence="1">
    <location>
        <begin position="19"/>
        <end position="84"/>
    </location>
</feature>
<dbReference type="EMBL" id="KZ679006">
    <property type="protein sequence ID" value="PSS27855.1"/>
    <property type="molecule type" value="Genomic_DNA"/>
</dbReference>
<keyword evidence="3" id="KW-1185">Reference proteome</keyword>
<feature type="signal peptide" evidence="1">
    <location>
        <begin position="1"/>
        <end position="18"/>
    </location>
</feature>
<reference evidence="2 3" key="1">
    <citation type="journal article" date="2018" name="New Phytol.">
        <title>Comparative genomics and transcriptomics depict ericoid mycorrhizal fungi as versatile saprotrophs and plant mutualists.</title>
        <authorList>
            <person name="Martino E."/>
            <person name="Morin E."/>
            <person name="Grelet G.A."/>
            <person name="Kuo A."/>
            <person name="Kohler A."/>
            <person name="Daghino S."/>
            <person name="Barry K.W."/>
            <person name="Cichocki N."/>
            <person name="Clum A."/>
            <person name="Dockter R.B."/>
            <person name="Hainaut M."/>
            <person name="Kuo R.C."/>
            <person name="LaButti K."/>
            <person name="Lindahl B.D."/>
            <person name="Lindquist E.A."/>
            <person name="Lipzen A."/>
            <person name="Khouja H.R."/>
            <person name="Magnuson J."/>
            <person name="Murat C."/>
            <person name="Ohm R.A."/>
            <person name="Singer S.W."/>
            <person name="Spatafora J.W."/>
            <person name="Wang M."/>
            <person name="Veneault-Fourrey C."/>
            <person name="Henrissat B."/>
            <person name="Grigoriev I.V."/>
            <person name="Martin F.M."/>
            <person name="Perotto S."/>
        </authorList>
    </citation>
    <scope>NUCLEOTIDE SEQUENCE [LARGE SCALE GENOMIC DNA]</scope>
    <source>
        <strain evidence="2 3">ATCC 22711</strain>
    </source>
</reference>
<evidence type="ECO:0000256" key="1">
    <source>
        <dbReference type="SAM" id="SignalP"/>
    </source>
</evidence>
<dbReference type="InParanoid" id="A0A2T3BEQ0"/>
<evidence type="ECO:0008006" key="4">
    <source>
        <dbReference type="Google" id="ProtNLM"/>
    </source>
</evidence>
<organism evidence="2 3">
    <name type="scientific">Amorphotheca resinae ATCC 22711</name>
    <dbReference type="NCBI Taxonomy" id="857342"/>
    <lineage>
        <taxon>Eukaryota</taxon>
        <taxon>Fungi</taxon>
        <taxon>Dikarya</taxon>
        <taxon>Ascomycota</taxon>
        <taxon>Pezizomycotina</taxon>
        <taxon>Leotiomycetes</taxon>
        <taxon>Helotiales</taxon>
        <taxon>Amorphothecaceae</taxon>
        <taxon>Amorphotheca</taxon>
    </lineage>
</organism>
<sequence length="84" mass="9331">MSALPLLLFETWLTGASIHIIRLHTCLCRQPEILLVGSLGLWSCRYCPSNEKSINSCFSPRSLMPGTFECVEQRIGNDCKGLSS</sequence>
<dbReference type="AlphaFoldDB" id="A0A2T3BEQ0"/>
<dbReference type="Proteomes" id="UP000241818">
    <property type="component" value="Unassembled WGS sequence"/>
</dbReference>